<evidence type="ECO:0000313" key="8">
    <source>
        <dbReference type="Proteomes" id="UP000318711"/>
    </source>
</evidence>
<dbReference type="GO" id="GO:0005737">
    <property type="term" value="C:cytoplasm"/>
    <property type="evidence" value="ECO:0007669"/>
    <property type="project" value="UniProtKB-ARBA"/>
</dbReference>
<comment type="caution">
    <text evidence="7">The sequence shown here is derived from an EMBL/GenBank/DDBJ whole genome shotgun (WGS) entry which is preliminary data.</text>
</comment>
<evidence type="ECO:0000256" key="1">
    <source>
        <dbReference type="ARBA" id="ARBA00008563"/>
    </source>
</evidence>
<dbReference type="InterPro" id="IPR001787">
    <property type="entry name" value="Ribosomal_bL21"/>
</dbReference>
<comment type="subunit">
    <text evidence="6">Part of the 50S ribosomal subunit. Contacts protein L20.</text>
</comment>
<evidence type="ECO:0000256" key="6">
    <source>
        <dbReference type="HAMAP-Rule" id="MF_01363"/>
    </source>
</evidence>
<keyword evidence="5 6" id="KW-0687">Ribonucleoprotein</keyword>
<dbReference type="GO" id="GO:0005840">
    <property type="term" value="C:ribosome"/>
    <property type="evidence" value="ECO:0007669"/>
    <property type="project" value="UniProtKB-KW"/>
</dbReference>
<gene>
    <name evidence="6" type="primary">rplU</name>
    <name evidence="7" type="ORF">CEN88_200</name>
</gene>
<keyword evidence="4 6" id="KW-0689">Ribosomal protein</keyword>
<dbReference type="InterPro" id="IPR018258">
    <property type="entry name" value="Ribosomal_bL21_CS"/>
</dbReference>
<dbReference type="PANTHER" id="PTHR21349:SF0">
    <property type="entry name" value="LARGE RIBOSOMAL SUBUNIT PROTEIN BL21M"/>
    <property type="match status" value="1"/>
</dbReference>
<dbReference type="GO" id="GO:1990904">
    <property type="term" value="C:ribonucleoprotein complex"/>
    <property type="evidence" value="ECO:0007669"/>
    <property type="project" value="UniProtKB-KW"/>
</dbReference>
<comment type="function">
    <text evidence="6">This protein binds to 23S rRNA in the presence of protein L20.</text>
</comment>
<dbReference type="Proteomes" id="UP000318711">
    <property type="component" value="Unassembled WGS sequence"/>
</dbReference>
<evidence type="ECO:0000313" key="7">
    <source>
        <dbReference type="EMBL" id="TSC97060.1"/>
    </source>
</evidence>
<organism evidence="7 8">
    <name type="scientific">Candidatus Berkelbacteria bacterium Licking1014_2</name>
    <dbReference type="NCBI Taxonomy" id="2017146"/>
    <lineage>
        <taxon>Bacteria</taxon>
        <taxon>Candidatus Berkelbacteria</taxon>
    </lineage>
</organism>
<dbReference type="GO" id="GO:0006412">
    <property type="term" value="P:translation"/>
    <property type="evidence" value="ECO:0007669"/>
    <property type="project" value="UniProtKB-UniRule"/>
</dbReference>
<dbReference type="InterPro" id="IPR036164">
    <property type="entry name" value="bL21-like_sf"/>
</dbReference>
<evidence type="ECO:0000256" key="2">
    <source>
        <dbReference type="ARBA" id="ARBA00022730"/>
    </source>
</evidence>
<name>A0A554LW19_9BACT</name>
<proteinExistence type="inferred from homology"/>
<dbReference type="GO" id="GO:0019843">
    <property type="term" value="F:rRNA binding"/>
    <property type="evidence" value="ECO:0007669"/>
    <property type="project" value="UniProtKB-UniRule"/>
</dbReference>
<dbReference type="SUPFAM" id="SSF141091">
    <property type="entry name" value="L21p-like"/>
    <property type="match status" value="1"/>
</dbReference>
<dbReference type="PROSITE" id="PS01169">
    <property type="entry name" value="RIBOSOMAL_L21"/>
    <property type="match status" value="1"/>
</dbReference>
<protein>
    <recommendedName>
        <fullName evidence="6">Large ribosomal subunit protein bL21</fullName>
    </recommendedName>
</protein>
<dbReference type="HAMAP" id="MF_01363">
    <property type="entry name" value="Ribosomal_bL21"/>
    <property type="match status" value="1"/>
</dbReference>
<dbReference type="InterPro" id="IPR028909">
    <property type="entry name" value="bL21-like"/>
</dbReference>
<sequence>MPKVKKEKKAVQEKKPQDIGVAIIAVGGKQHKVVVNQIIKTEKLTAKPGEKIDLTDLLTNAKVTAEVIATELGEKLTAVKFRRRKGYLKRIGHRQWQTALKIISIKK</sequence>
<evidence type="ECO:0000256" key="5">
    <source>
        <dbReference type="ARBA" id="ARBA00023274"/>
    </source>
</evidence>
<dbReference type="EMBL" id="VMGL01000018">
    <property type="protein sequence ID" value="TSC97060.1"/>
    <property type="molecule type" value="Genomic_DNA"/>
</dbReference>
<dbReference type="PANTHER" id="PTHR21349">
    <property type="entry name" value="50S RIBOSOMAL PROTEIN L21"/>
    <property type="match status" value="1"/>
</dbReference>
<dbReference type="Pfam" id="PF00829">
    <property type="entry name" value="Ribosomal_L21p"/>
    <property type="match status" value="1"/>
</dbReference>
<keyword evidence="3 6" id="KW-0694">RNA-binding</keyword>
<evidence type="ECO:0000256" key="4">
    <source>
        <dbReference type="ARBA" id="ARBA00022980"/>
    </source>
</evidence>
<evidence type="ECO:0000256" key="3">
    <source>
        <dbReference type="ARBA" id="ARBA00022884"/>
    </source>
</evidence>
<dbReference type="AlphaFoldDB" id="A0A554LW19"/>
<comment type="similarity">
    <text evidence="1 6">Belongs to the bacterial ribosomal protein bL21 family.</text>
</comment>
<reference evidence="7 8" key="1">
    <citation type="submission" date="2017-07" db="EMBL/GenBank/DDBJ databases">
        <title>Mechanisms for carbon and nitrogen cycling indicate functional differentiation within the Candidate Phyla Radiation.</title>
        <authorList>
            <person name="Danczak R.E."/>
            <person name="Johnston M.D."/>
            <person name="Kenah C."/>
            <person name="Slattery M."/>
            <person name="Wrighton K.C."/>
            <person name="Wilkins M.J."/>
        </authorList>
    </citation>
    <scope>NUCLEOTIDE SEQUENCE [LARGE SCALE GENOMIC DNA]</scope>
    <source>
        <strain evidence="7">Licking1014_2</strain>
    </source>
</reference>
<keyword evidence="2 6" id="KW-0699">rRNA-binding</keyword>
<dbReference type="GO" id="GO:0003735">
    <property type="term" value="F:structural constituent of ribosome"/>
    <property type="evidence" value="ECO:0007669"/>
    <property type="project" value="InterPro"/>
</dbReference>
<accession>A0A554LW19</accession>